<reference evidence="1 3" key="3">
    <citation type="journal article" date="2010" name="Environ. Microbiol.">
        <title>Genomic analysis of oceanic cyanobacterial myoviruses compared with T4-like myoviruses from diverse hosts and environments.</title>
        <authorList>
            <person name="Sullivan M.B."/>
            <person name="Huang K.H."/>
            <person name="Ignacio-Espinoza J.C."/>
            <person name="Berlin A.M."/>
            <person name="Kelly L."/>
            <person name="Weigele P.R."/>
            <person name="DeFrancesco A.S."/>
            <person name="Kern S.E."/>
            <person name="Thompson L.R."/>
            <person name="Young S."/>
            <person name="Yandava C."/>
            <person name="Fu R."/>
            <person name="Krastins B."/>
            <person name="Chase M."/>
            <person name="Sarracino D."/>
            <person name="Osburne M.S."/>
            <person name="Henn M.R."/>
            <person name="Chisholm S.W."/>
        </authorList>
    </citation>
    <scope>NUCLEOTIDE SEQUENCE [LARGE SCALE GENOMIC DNA]</scope>
</reference>
<dbReference type="Proteomes" id="UP000013923">
    <property type="component" value="Genome"/>
</dbReference>
<reference evidence="2 4" key="2">
    <citation type="submission" date="2009-10" db="EMBL/GenBank/DDBJ databases">
        <title>The Genome Sequence of Prochlorococcus phage P-SSM2.</title>
        <authorList>
            <consortium name="The Broad Institute Genome Sequencing Platform"/>
            <person name="Henn M.R."/>
            <person name="Sullivan M.S."/>
            <person name="Osburne M.S."/>
            <person name="Levin J."/>
            <person name="Malboeuf C."/>
            <person name="Casali M."/>
            <person name="Russ C."/>
            <person name="Lennon N."/>
            <person name="Chapman S.B."/>
            <person name="Erlich R."/>
            <person name="Young S.K."/>
            <person name="Koehrsen M."/>
            <person name="Yandava C."/>
            <person name="Zeng Q."/>
            <person name="Alvarado L."/>
            <person name="Anderson S."/>
            <person name="Berlin A."/>
            <person name="Borenstein D."/>
            <person name="Chen Z."/>
            <person name="Engels R."/>
            <person name="Freedman E."/>
            <person name="Gellesch M."/>
            <person name="Goldberg J."/>
            <person name="Green L."/>
            <person name="Griggs A."/>
            <person name="Gujja S."/>
            <person name="Heilman E.R."/>
            <person name="Heiman D."/>
            <person name="Hepburn T."/>
            <person name="Howarth C."/>
            <person name="Jen D."/>
            <person name="Larson L."/>
            <person name="Lewis B."/>
            <person name="Mehta T."/>
            <person name="Park D."/>
            <person name="Pearson M."/>
            <person name="Richards J."/>
            <person name="Rizzolo K."/>
            <person name="Roberts A."/>
            <person name="Ryan E."/>
            <person name="Saif S."/>
            <person name="Shea T."/>
            <person name="Shenoy N."/>
            <person name="Sisk P."/>
            <person name="Stolte C."/>
            <person name="Sykes S."/>
            <person name="Walk T."/>
            <person name="White J."/>
            <person name="Yu Q."/>
            <person name="Coleman M.L."/>
            <person name="Huang K.H."/>
            <person name="Weigele P.R."/>
            <person name="DeFrancesco A.S."/>
            <person name="Kern S.E."/>
            <person name="Thompson L.R."/>
            <person name="Fu R."/>
            <person name="Hombeck B."/>
            <person name="Chisholm S.W."/>
            <person name="Haas B."/>
            <person name="Nusbaum C."/>
            <person name="Birren B."/>
        </authorList>
    </citation>
    <scope>NUCLEOTIDE SEQUENCE [LARGE SCALE GENOMIC DNA]</scope>
    <source>
        <strain evidence="2">P-SSM2</strain>
    </source>
</reference>
<reference evidence="1 3" key="1">
    <citation type="journal article" date="2005" name="PLoS Biol.">
        <title>Three Prochlorococcus cyanophage genomes: signature features and ecological interpretations.</title>
        <authorList>
            <person name="Sullivan M.B."/>
            <person name="Coleman M.L."/>
            <person name="Weigele P."/>
            <person name="Rohwer F."/>
            <person name="Chisholm S.W."/>
        </authorList>
    </citation>
    <scope>NUCLEOTIDE SEQUENCE</scope>
</reference>
<organismHost>
    <name type="scientific">Prochlorococcus</name>
    <dbReference type="NCBI Taxonomy" id="1218"/>
</organismHost>
<dbReference type="EMBL" id="GU071092">
    <property type="protein sequence ID" value="ACY75926.1"/>
    <property type="molecule type" value="Genomic_DNA"/>
</dbReference>
<evidence type="ECO:0000313" key="2">
    <source>
        <dbReference type="EMBL" id="ACY75926.1"/>
    </source>
</evidence>
<dbReference type="EMBL" id="AY939844">
    <property type="protein sequence ID" value="AAX44428.1"/>
    <property type="molecule type" value="Genomic_DNA"/>
</dbReference>
<accession>Q58MV4</accession>
<dbReference type="KEGG" id="vg:3294453"/>
<keyword evidence="3" id="KW-1185">Reference proteome</keyword>
<sequence>MTKKHSYKNPSKARHDLAKVEAQVTEGKKYYDEQGWEISPPISDRECIYRCLENCENLAGLDKKQVQRLMEDFKTKKTEFVRNEEYPVL</sequence>
<name>Q58MV4_BPPRM</name>
<organism evidence="1 3">
    <name type="scientific">Prochlorococcus phage P-SSM2</name>
    <dbReference type="NCBI Taxonomy" id="268746"/>
    <lineage>
        <taxon>Viruses</taxon>
        <taxon>Duplodnaviria</taxon>
        <taxon>Heunggongvirae</taxon>
        <taxon>Uroviricota</taxon>
        <taxon>Caudoviricetes</taxon>
        <taxon>Pantevenvirales</taxon>
        <taxon>Kyanoviridae</taxon>
        <taxon>Salacisavirus</taxon>
        <taxon>Salacisavirus pssm2</taxon>
    </lineage>
</organism>
<protein>
    <submittedName>
        <fullName evidence="1">Uncharacterized protein</fullName>
    </submittedName>
</protein>
<dbReference type="RefSeq" id="YP_214282.1">
    <property type="nucleotide sequence ID" value="NC_006883.2"/>
</dbReference>
<dbReference type="OrthoDB" id="24215at10239"/>
<evidence type="ECO:0000313" key="1">
    <source>
        <dbReference type="EMBL" id="AAX44428.1"/>
    </source>
</evidence>
<gene>
    <name evidence="2" type="ORF">PCMG_00050</name>
    <name evidence="1" type="ORF">PSSM2_050</name>
</gene>
<dbReference type="GeneID" id="3294453"/>
<proteinExistence type="predicted"/>
<evidence type="ECO:0000313" key="3">
    <source>
        <dbReference type="Proteomes" id="UP000000991"/>
    </source>
</evidence>
<evidence type="ECO:0000313" key="4">
    <source>
        <dbReference type="Proteomes" id="UP000013923"/>
    </source>
</evidence>
<dbReference type="Proteomes" id="UP000000991">
    <property type="component" value="Segment"/>
</dbReference>